<protein>
    <submittedName>
        <fullName evidence="2">Glycosyl hydrolase</fullName>
    </submittedName>
</protein>
<dbReference type="Gene3D" id="2.60.120.560">
    <property type="entry name" value="Exo-inulinase, domain 1"/>
    <property type="match status" value="1"/>
</dbReference>
<dbReference type="PROSITE" id="PS51257">
    <property type="entry name" value="PROKAR_LIPOPROTEIN"/>
    <property type="match status" value="1"/>
</dbReference>
<dbReference type="OrthoDB" id="9806233at2"/>
<keyword evidence="2" id="KW-0378">Hydrolase</keyword>
<sequence>MVKSRIALWAAAGLLAACSSPKTEETASIDSVAVVATVTEWVPLFDGQTFNGWSKYGGGEVGKAWKIENGEIYLDAANKDGWQTGDGGDIVTNEEFENFHFKYEWKIAPNGNSGVIFLVHESPEYQYPWQTGPEMQVLDNNGHPDAKIISHRAGDLYDLIVSSEETVKPAGEWNQAEIIVNQGKLDLVLNGVTIVSTQLFTPEWEALIAKSKFKDMPGFGKYKKGKIALQDHGDVVHYRNLMIKPL</sequence>
<reference evidence="2 3" key="2">
    <citation type="journal article" date="2016" name="Genome Announc.">
        <title>Complete Genome Sequence of Algoriphagus sp. Strain M8-2, Isolated from a Brackish Lake.</title>
        <authorList>
            <person name="Muraguchi Y."/>
            <person name="Kushimoto K."/>
            <person name="Ohtsubo Y."/>
            <person name="Suzuki T."/>
            <person name="Dohra H."/>
            <person name="Kimbara K."/>
            <person name="Shintani M."/>
        </authorList>
    </citation>
    <scope>NUCLEOTIDE SEQUENCE [LARGE SCALE GENOMIC DNA]</scope>
    <source>
        <strain evidence="2 3">M8-2</strain>
    </source>
</reference>
<keyword evidence="3" id="KW-1185">Reference proteome</keyword>
<evidence type="ECO:0000313" key="2">
    <source>
        <dbReference type="EMBL" id="AMQ54839.1"/>
    </source>
</evidence>
<dbReference type="RefSeq" id="WP_067542179.1">
    <property type="nucleotide sequence ID" value="NZ_CP012836.1"/>
</dbReference>
<dbReference type="AlphaFoldDB" id="A0A142EI84"/>
<accession>A0A142EI84</accession>
<dbReference type="KEGG" id="alm:AO498_00445"/>
<gene>
    <name evidence="2" type="ORF">AO498_00445</name>
</gene>
<feature type="domain" description="3-keto-alpha-glucoside-1,2-lyase/3-keto-2-hydroxy-glucal hydratase" evidence="1">
    <location>
        <begin position="40"/>
        <end position="244"/>
    </location>
</feature>
<proteinExistence type="predicted"/>
<dbReference type="InterPro" id="IPR010496">
    <property type="entry name" value="AL/BT2_dom"/>
</dbReference>
<organism evidence="2 3">
    <name type="scientific">Algoriphagus sanaruensis</name>
    <dbReference type="NCBI Taxonomy" id="1727163"/>
    <lineage>
        <taxon>Bacteria</taxon>
        <taxon>Pseudomonadati</taxon>
        <taxon>Bacteroidota</taxon>
        <taxon>Cytophagia</taxon>
        <taxon>Cytophagales</taxon>
        <taxon>Cyclobacteriaceae</taxon>
        <taxon>Algoriphagus</taxon>
    </lineage>
</organism>
<dbReference type="GO" id="GO:0016787">
    <property type="term" value="F:hydrolase activity"/>
    <property type="evidence" value="ECO:0007669"/>
    <property type="project" value="UniProtKB-KW"/>
</dbReference>
<evidence type="ECO:0000259" key="1">
    <source>
        <dbReference type="Pfam" id="PF06439"/>
    </source>
</evidence>
<dbReference type="STRING" id="1727163.AO498_00445"/>
<dbReference type="Proteomes" id="UP000073816">
    <property type="component" value="Chromosome"/>
</dbReference>
<dbReference type="Pfam" id="PF06439">
    <property type="entry name" value="3keto-disac_hyd"/>
    <property type="match status" value="1"/>
</dbReference>
<name>A0A142EI84_9BACT</name>
<dbReference type="PATRIC" id="fig|1727163.4.peg.90"/>
<evidence type="ECO:0000313" key="3">
    <source>
        <dbReference type="Proteomes" id="UP000073816"/>
    </source>
</evidence>
<reference evidence="3" key="1">
    <citation type="submission" date="2015-09" db="EMBL/GenBank/DDBJ databases">
        <title>Complete sequence of Algoriphagus sp. M8-2.</title>
        <authorList>
            <person name="Shintani M."/>
        </authorList>
    </citation>
    <scope>NUCLEOTIDE SEQUENCE [LARGE SCALE GENOMIC DNA]</scope>
    <source>
        <strain evidence="3">M8-2</strain>
    </source>
</reference>
<dbReference type="EMBL" id="CP012836">
    <property type="protein sequence ID" value="AMQ54839.1"/>
    <property type="molecule type" value="Genomic_DNA"/>
</dbReference>